<evidence type="ECO:0000313" key="1">
    <source>
        <dbReference type="EMBL" id="KAK7505832.1"/>
    </source>
</evidence>
<protein>
    <submittedName>
        <fullName evidence="1">Uncharacterized protein</fullName>
    </submittedName>
</protein>
<evidence type="ECO:0000313" key="2">
    <source>
        <dbReference type="Proteomes" id="UP001519460"/>
    </source>
</evidence>
<comment type="caution">
    <text evidence="1">The sequence shown here is derived from an EMBL/GenBank/DDBJ whole genome shotgun (WGS) entry which is preliminary data.</text>
</comment>
<name>A0ABD0M2A4_9CAEN</name>
<proteinExistence type="predicted"/>
<organism evidence="1 2">
    <name type="scientific">Batillaria attramentaria</name>
    <dbReference type="NCBI Taxonomy" id="370345"/>
    <lineage>
        <taxon>Eukaryota</taxon>
        <taxon>Metazoa</taxon>
        <taxon>Spiralia</taxon>
        <taxon>Lophotrochozoa</taxon>
        <taxon>Mollusca</taxon>
        <taxon>Gastropoda</taxon>
        <taxon>Caenogastropoda</taxon>
        <taxon>Sorbeoconcha</taxon>
        <taxon>Cerithioidea</taxon>
        <taxon>Batillariidae</taxon>
        <taxon>Batillaria</taxon>
    </lineage>
</organism>
<dbReference type="AlphaFoldDB" id="A0ABD0M2A4"/>
<dbReference type="EMBL" id="JACVVK020000009">
    <property type="protein sequence ID" value="KAK7505832.1"/>
    <property type="molecule type" value="Genomic_DNA"/>
</dbReference>
<accession>A0ABD0M2A4</accession>
<gene>
    <name evidence="1" type="ORF">BaRGS_00003103</name>
</gene>
<reference evidence="1 2" key="1">
    <citation type="journal article" date="2023" name="Sci. Data">
        <title>Genome assembly of the Korean intertidal mud-creeper Batillaria attramentaria.</title>
        <authorList>
            <person name="Patra A.K."/>
            <person name="Ho P.T."/>
            <person name="Jun S."/>
            <person name="Lee S.J."/>
            <person name="Kim Y."/>
            <person name="Won Y.J."/>
        </authorList>
    </citation>
    <scope>NUCLEOTIDE SEQUENCE [LARGE SCALE GENOMIC DNA]</scope>
    <source>
        <strain evidence="1">Wonlab-2016</strain>
    </source>
</reference>
<sequence>MTVLQGLDISNPYPSLQSVENRQRGVFRTPDGRPKYDLQEVLSGTSFLNPLSARANCWFPARLTLAVNSSVRENRILVVDVTLLSRRQEVSGCKIVFWRGKTCGRVVLKLLEKTRVSE</sequence>
<dbReference type="Proteomes" id="UP001519460">
    <property type="component" value="Unassembled WGS sequence"/>
</dbReference>
<keyword evidence="2" id="KW-1185">Reference proteome</keyword>